<proteinExistence type="predicted"/>
<dbReference type="Pfam" id="PF10263">
    <property type="entry name" value="SprT-like"/>
    <property type="match status" value="1"/>
</dbReference>
<dbReference type="EMBL" id="WUBL01000191">
    <property type="protein sequence ID" value="KAF2963629.1"/>
    <property type="molecule type" value="Genomic_DNA"/>
</dbReference>
<keyword evidence="3" id="KW-1185">Reference proteome</keyword>
<dbReference type="GO" id="GO:0006950">
    <property type="term" value="P:response to stress"/>
    <property type="evidence" value="ECO:0007669"/>
    <property type="project" value="UniProtKB-ARBA"/>
</dbReference>
<dbReference type="InParanoid" id="A0A7C8IH83"/>
<comment type="caution">
    <text evidence="2">The sequence shown here is derived from an EMBL/GenBank/DDBJ whole genome shotgun (WGS) entry which is preliminary data.</text>
</comment>
<dbReference type="Proteomes" id="UP000481858">
    <property type="component" value="Unassembled WGS sequence"/>
</dbReference>
<sequence length="357" mass="41069">MLRSLSDSVIHPPQRYNSLLPRASRKRQFQHIHHLDITTDYQIIPEWKRPRVCAHSDEYAMTHYDHQSVPAFFVINEVAQSARASSLGPFECDQLPPHNDSAHLRVRTEKEPASMVQLLETKDNPQHDVCAGYVEADMADYRSRRRRRLSQHERILKSLISPKALSAEFEIDDKALQGIFYAANEIFFRGSLKGRVTWTWEDLPPNLIGTTAWRDAPDGHGYETLIFLSRQILKNKKYNRRLLISTFIHELIHSYLFVNCGYHPDDCGGHTSGFKRIANLINSWVGEENLLQLHKMEAELSDFEIKTTNTLPRDHVSGGCTVQWLCDGTLGYIELRSGLLSRDRDKGVGPYMMSRLL</sequence>
<evidence type="ECO:0000313" key="3">
    <source>
        <dbReference type="Proteomes" id="UP000481858"/>
    </source>
</evidence>
<gene>
    <name evidence="2" type="ORF">GQX73_g9946</name>
</gene>
<evidence type="ECO:0000313" key="2">
    <source>
        <dbReference type="EMBL" id="KAF2963629.1"/>
    </source>
</evidence>
<accession>A0A7C8IH83</accession>
<dbReference type="AlphaFoldDB" id="A0A7C8IH83"/>
<dbReference type="OrthoDB" id="5236983at2759"/>
<evidence type="ECO:0000259" key="1">
    <source>
        <dbReference type="Pfam" id="PF10263"/>
    </source>
</evidence>
<protein>
    <recommendedName>
        <fullName evidence="1">SprT-like domain-containing protein</fullName>
    </recommendedName>
</protein>
<organism evidence="2 3">
    <name type="scientific">Xylaria multiplex</name>
    <dbReference type="NCBI Taxonomy" id="323545"/>
    <lineage>
        <taxon>Eukaryota</taxon>
        <taxon>Fungi</taxon>
        <taxon>Dikarya</taxon>
        <taxon>Ascomycota</taxon>
        <taxon>Pezizomycotina</taxon>
        <taxon>Sordariomycetes</taxon>
        <taxon>Xylariomycetidae</taxon>
        <taxon>Xylariales</taxon>
        <taxon>Xylariaceae</taxon>
        <taxon>Xylaria</taxon>
    </lineage>
</organism>
<dbReference type="InterPro" id="IPR006640">
    <property type="entry name" value="SprT-like_domain"/>
</dbReference>
<name>A0A7C8IH83_9PEZI</name>
<feature type="domain" description="SprT-like" evidence="1">
    <location>
        <begin position="178"/>
        <end position="285"/>
    </location>
</feature>
<reference evidence="2 3" key="1">
    <citation type="submission" date="2019-12" db="EMBL/GenBank/DDBJ databases">
        <title>Draft genome sequence of the ascomycete Xylaria multiplex DSM 110363.</title>
        <authorList>
            <person name="Buettner E."/>
            <person name="Kellner H."/>
        </authorList>
    </citation>
    <scope>NUCLEOTIDE SEQUENCE [LARGE SCALE GENOMIC DNA]</scope>
    <source>
        <strain evidence="2 3">DSM 110363</strain>
    </source>
</reference>